<gene>
    <name evidence="3" type="ORF">QVD17_14929</name>
</gene>
<evidence type="ECO:0000256" key="2">
    <source>
        <dbReference type="SAM" id="Phobius"/>
    </source>
</evidence>
<keyword evidence="2" id="KW-1133">Transmembrane helix</keyword>
<evidence type="ECO:0000256" key="1">
    <source>
        <dbReference type="SAM" id="MobiDB-lite"/>
    </source>
</evidence>
<feature type="region of interest" description="Disordered" evidence="1">
    <location>
        <begin position="231"/>
        <end position="258"/>
    </location>
</feature>
<feature type="transmembrane region" description="Helical" evidence="2">
    <location>
        <begin position="203"/>
        <end position="226"/>
    </location>
</feature>
<protein>
    <submittedName>
        <fullName evidence="3">Uncharacterized protein</fullName>
    </submittedName>
</protein>
<evidence type="ECO:0000313" key="4">
    <source>
        <dbReference type="Proteomes" id="UP001229421"/>
    </source>
</evidence>
<keyword evidence="4" id="KW-1185">Reference proteome</keyword>
<organism evidence="3 4">
    <name type="scientific">Tagetes erecta</name>
    <name type="common">African marigold</name>
    <dbReference type="NCBI Taxonomy" id="13708"/>
    <lineage>
        <taxon>Eukaryota</taxon>
        <taxon>Viridiplantae</taxon>
        <taxon>Streptophyta</taxon>
        <taxon>Embryophyta</taxon>
        <taxon>Tracheophyta</taxon>
        <taxon>Spermatophyta</taxon>
        <taxon>Magnoliopsida</taxon>
        <taxon>eudicotyledons</taxon>
        <taxon>Gunneridae</taxon>
        <taxon>Pentapetalae</taxon>
        <taxon>asterids</taxon>
        <taxon>campanulids</taxon>
        <taxon>Asterales</taxon>
        <taxon>Asteraceae</taxon>
        <taxon>Asteroideae</taxon>
        <taxon>Heliantheae alliance</taxon>
        <taxon>Tageteae</taxon>
        <taxon>Tagetes</taxon>
    </lineage>
</organism>
<proteinExistence type="predicted"/>
<dbReference type="AlphaFoldDB" id="A0AAD8NZ68"/>
<name>A0AAD8NZ68_TARER</name>
<dbReference type="Proteomes" id="UP001229421">
    <property type="component" value="Unassembled WGS sequence"/>
</dbReference>
<comment type="caution">
    <text evidence="3">The sequence shown here is derived from an EMBL/GenBank/DDBJ whole genome shotgun (WGS) entry which is preliminary data.</text>
</comment>
<keyword evidence="2" id="KW-0472">Membrane</keyword>
<keyword evidence="2" id="KW-0812">Transmembrane</keyword>
<accession>A0AAD8NZ68</accession>
<feature type="region of interest" description="Disordered" evidence="1">
    <location>
        <begin position="13"/>
        <end position="86"/>
    </location>
</feature>
<dbReference type="EMBL" id="JAUHHV010000004">
    <property type="protein sequence ID" value="KAK1426259.1"/>
    <property type="molecule type" value="Genomic_DNA"/>
</dbReference>
<reference evidence="3" key="1">
    <citation type="journal article" date="2023" name="bioRxiv">
        <title>Improved chromosome-level genome assembly for marigold (Tagetes erecta).</title>
        <authorList>
            <person name="Jiang F."/>
            <person name="Yuan L."/>
            <person name="Wang S."/>
            <person name="Wang H."/>
            <person name="Xu D."/>
            <person name="Wang A."/>
            <person name="Fan W."/>
        </authorList>
    </citation>
    <scope>NUCLEOTIDE SEQUENCE</scope>
    <source>
        <strain evidence="3">WSJ</strain>
        <tissue evidence="3">Leaf</tissue>
    </source>
</reference>
<feature type="compositionally biased region" description="Basic and acidic residues" evidence="1">
    <location>
        <begin position="26"/>
        <end position="44"/>
    </location>
</feature>
<sequence>MFNNVLFSRRKLRMHLKATVDDDSETDPKKFDGSSSDPAKHDDAGSNPAKPDDSGSNPAKPDDSGSNPAKTDDSGSDTSNTDSESLKHTFVVQPSSRGFFVVIEIFPYTEGSVYGPVREIHTVPYEISPSSVVTSSEVAVVHPTFSLGWWSDCGSKLFEDNRWVVVDLLKKNILKTIEASNLYSLISSVYNVVNLIAKGNQNLAMVLKVVFTCIGVVLQMAVYNLLKDTEAKKKDAESKKKKADAENKEVDAKKNIKK</sequence>
<evidence type="ECO:0000313" key="3">
    <source>
        <dbReference type="EMBL" id="KAK1426259.1"/>
    </source>
</evidence>